<reference evidence="1" key="1">
    <citation type="submission" date="2021-05" db="EMBL/GenBank/DDBJ databases">
        <title>A free-living protist that lacks canonical eukaryotic 1 DNA replication and segregation systems.</title>
        <authorList>
            <person name="Salas-Leiva D.E."/>
            <person name="Tromer E.C."/>
            <person name="Curtis B.A."/>
            <person name="Jerlstrom-Hultqvist J."/>
            <person name="Kolisko M."/>
            <person name="Yi Z."/>
            <person name="Salas-Leiva J.S."/>
            <person name="Gallot-Lavallee L."/>
            <person name="Kops G.J.P.L."/>
            <person name="Archibald J.M."/>
            <person name="Simpson A.G.B."/>
            <person name="Roger A.J."/>
        </authorList>
    </citation>
    <scope>NUCLEOTIDE SEQUENCE</scope>
    <source>
        <strain evidence="1">BICM</strain>
    </source>
</reference>
<gene>
    <name evidence="1" type="ORF">J8273_4772</name>
</gene>
<accession>A0A8J6E1M6</accession>
<sequence>MSVNDAIIAAYRVSLSAARFIPGDIPSLLRHAFSRHFKQNMPAVQRKEAETPPSSVTDVAELLAMLISIPSLEPTAQVLLDCARSILTSGPRLSMNVELADGEALPVALHTLLQGTLFAVLVHGGADPDLERTVEKAERQRVGYSQEDKLPWFLCKKFAFVHHVAAKDGQTFQQKASTTHYAHVLYTGHLFKRDITSLRLTMARMPRIIALHYSCDEAFIAQTPKGLWCWSAAYIGGLGLSGVSTGEAVDPTRLEFASCPAVAAYELSLPAWHKDRVAVRIVIDYMAIRTVIQTPVGLMATGKDADGLVPAGSADCSFQPVILPTGFVPECIMSTEWAVFLSMGDRTMVGGENSYGRLGLGHAEPLSACVELPYRLDKLIISRYHYSIFQSAGKLMLAGKCPESIINAKILPCSPADYYSPVQLDIPAPICSFWCEWDIVVWTDSRRTHSWTRLGGRVTLPFVADACHYLGSLYRASDGQWWEVGASGLGRGQEPEGGVGPLVELV</sequence>
<keyword evidence="2" id="KW-1185">Reference proteome</keyword>
<protein>
    <submittedName>
        <fullName evidence="1">Uncharacterized protein</fullName>
    </submittedName>
</protein>
<proteinExistence type="predicted"/>
<dbReference type="EMBL" id="JAHDYR010000021">
    <property type="protein sequence ID" value="KAG9393653.1"/>
    <property type="molecule type" value="Genomic_DNA"/>
</dbReference>
<name>A0A8J6E1M6_9EUKA</name>
<evidence type="ECO:0000313" key="2">
    <source>
        <dbReference type="Proteomes" id="UP000717585"/>
    </source>
</evidence>
<evidence type="ECO:0000313" key="1">
    <source>
        <dbReference type="EMBL" id="KAG9393653.1"/>
    </source>
</evidence>
<dbReference type="Proteomes" id="UP000717585">
    <property type="component" value="Unassembled WGS sequence"/>
</dbReference>
<dbReference type="AlphaFoldDB" id="A0A8J6E1M6"/>
<organism evidence="1 2">
    <name type="scientific">Carpediemonas membranifera</name>
    <dbReference type="NCBI Taxonomy" id="201153"/>
    <lineage>
        <taxon>Eukaryota</taxon>
        <taxon>Metamonada</taxon>
        <taxon>Carpediemonas-like organisms</taxon>
        <taxon>Carpediemonas</taxon>
    </lineage>
</organism>
<comment type="caution">
    <text evidence="1">The sequence shown here is derived from an EMBL/GenBank/DDBJ whole genome shotgun (WGS) entry which is preliminary data.</text>
</comment>